<dbReference type="GO" id="GO:0006259">
    <property type="term" value="P:DNA metabolic process"/>
    <property type="evidence" value="ECO:0007669"/>
    <property type="project" value="UniProtKB-ARBA"/>
</dbReference>
<dbReference type="InterPro" id="IPR012337">
    <property type="entry name" value="RNaseH-like_sf"/>
</dbReference>
<dbReference type="CDD" id="cd06127">
    <property type="entry name" value="DEDDh"/>
    <property type="match status" value="1"/>
</dbReference>
<evidence type="ECO:0000259" key="4">
    <source>
        <dbReference type="SMART" id="SM00479"/>
    </source>
</evidence>
<evidence type="ECO:0000313" key="6">
    <source>
        <dbReference type="Proteomes" id="UP000199455"/>
    </source>
</evidence>
<evidence type="ECO:0000256" key="1">
    <source>
        <dbReference type="ARBA" id="ARBA00022722"/>
    </source>
</evidence>
<keyword evidence="1" id="KW-0540">Nuclease</keyword>
<dbReference type="PANTHER" id="PTHR30231:SF4">
    <property type="entry name" value="PROTEIN NEN2"/>
    <property type="match status" value="1"/>
</dbReference>
<dbReference type="Proteomes" id="UP000199455">
    <property type="component" value="Unassembled WGS sequence"/>
</dbReference>
<keyword evidence="2" id="KW-0378">Hydrolase</keyword>
<dbReference type="AlphaFoldDB" id="A0A1G6SSF5"/>
<dbReference type="GO" id="GO:0008408">
    <property type="term" value="F:3'-5' exonuclease activity"/>
    <property type="evidence" value="ECO:0007669"/>
    <property type="project" value="TreeGrafter"/>
</dbReference>
<dbReference type="InterPro" id="IPR013520">
    <property type="entry name" value="Ribonucl_H"/>
</dbReference>
<accession>A0A1G6SSF5</accession>
<dbReference type="EMBL" id="FMZH01000004">
    <property type="protein sequence ID" value="SDD19146.1"/>
    <property type="molecule type" value="Genomic_DNA"/>
</dbReference>
<proteinExistence type="predicted"/>
<keyword evidence="6" id="KW-1185">Reference proteome</keyword>
<gene>
    <name evidence="5" type="ORF">SAMN04488024_104327</name>
</gene>
<dbReference type="RefSeq" id="WP_052265968.1">
    <property type="nucleotide sequence ID" value="NZ_FMZH01000004.1"/>
</dbReference>
<dbReference type="SMART" id="SM00479">
    <property type="entry name" value="EXOIII"/>
    <property type="match status" value="1"/>
</dbReference>
<reference evidence="6" key="1">
    <citation type="submission" date="2016-10" db="EMBL/GenBank/DDBJ databases">
        <authorList>
            <person name="Varghese N."/>
            <person name="Submissions S."/>
        </authorList>
    </citation>
    <scope>NUCLEOTIDE SEQUENCE [LARGE SCALE GENOMIC DNA]</scope>
    <source>
        <strain evidence="6">DSM 18609</strain>
    </source>
</reference>
<feature type="domain" description="Exonuclease" evidence="4">
    <location>
        <begin position="4"/>
        <end position="190"/>
    </location>
</feature>
<organism evidence="5 6">
    <name type="scientific">Pedobacter soli</name>
    <dbReference type="NCBI Taxonomy" id="390242"/>
    <lineage>
        <taxon>Bacteria</taxon>
        <taxon>Pseudomonadati</taxon>
        <taxon>Bacteroidota</taxon>
        <taxon>Sphingobacteriia</taxon>
        <taxon>Sphingobacteriales</taxon>
        <taxon>Sphingobacteriaceae</taxon>
        <taxon>Pedobacter</taxon>
    </lineage>
</organism>
<dbReference type="GO" id="GO:0003676">
    <property type="term" value="F:nucleic acid binding"/>
    <property type="evidence" value="ECO:0007669"/>
    <property type="project" value="InterPro"/>
</dbReference>
<evidence type="ECO:0000256" key="3">
    <source>
        <dbReference type="ARBA" id="ARBA00022839"/>
    </source>
</evidence>
<dbReference type="Pfam" id="PF00929">
    <property type="entry name" value="RNase_T"/>
    <property type="match status" value="1"/>
</dbReference>
<name>A0A1G6SSF5_9SPHI</name>
<evidence type="ECO:0000256" key="2">
    <source>
        <dbReference type="ARBA" id="ARBA00022801"/>
    </source>
</evidence>
<evidence type="ECO:0000313" key="5">
    <source>
        <dbReference type="EMBL" id="SDD19146.1"/>
    </source>
</evidence>
<dbReference type="SUPFAM" id="SSF53098">
    <property type="entry name" value="Ribonuclease H-like"/>
    <property type="match status" value="1"/>
</dbReference>
<dbReference type="InterPro" id="IPR036397">
    <property type="entry name" value="RNaseH_sf"/>
</dbReference>
<dbReference type="PANTHER" id="PTHR30231">
    <property type="entry name" value="DNA POLYMERASE III SUBUNIT EPSILON"/>
    <property type="match status" value="1"/>
</dbReference>
<dbReference type="STRING" id="390242.SAMN04488024_104327"/>
<sequence>MSAYFLIVDTETSGLPKNWSAPYAKENNWPHIVQIAWIIYDANYQEVKRENHYLSNTGFDIDKAAQKIHNISAEYLRLHGENKEEIMLRFYEDIKQYKPLVVGHFIELDYHMVNVELFRMGKENVFKDLQFFCTMKASALYITDAVINHLKLDKFYAILFNEVPENMHNALADALSAAKIFFHLIESKKISLSSVYSQQHNFNREKKKAEAFSFKKILKSIFNGR</sequence>
<dbReference type="Gene3D" id="3.30.420.10">
    <property type="entry name" value="Ribonuclease H-like superfamily/Ribonuclease H"/>
    <property type="match status" value="1"/>
</dbReference>
<keyword evidence="3" id="KW-0269">Exonuclease</keyword>
<protein>
    <submittedName>
        <fullName evidence="5">DNA polymerase-3 subunit epsilon</fullName>
    </submittedName>
</protein>